<dbReference type="Pfam" id="PF09995">
    <property type="entry name" value="MPAB_Lcp_cat"/>
    <property type="match status" value="1"/>
</dbReference>
<evidence type="ECO:0000259" key="1">
    <source>
        <dbReference type="Pfam" id="PF09995"/>
    </source>
</evidence>
<feature type="domain" description="ER-bound oxygenase mpaB/mpaB'/Rubber oxygenase catalytic" evidence="1">
    <location>
        <begin position="61"/>
        <end position="281"/>
    </location>
</feature>
<reference evidence="3" key="1">
    <citation type="journal article" date="2019" name="Int. J. Syst. Evol. Microbiol.">
        <title>The Global Catalogue of Microorganisms (GCM) 10K type strain sequencing project: providing services to taxonomists for standard genome sequencing and annotation.</title>
        <authorList>
            <consortium name="The Broad Institute Genomics Platform"/>
            <consortium name="The Broad Institute Genome Sequencing Center for Infectious Disease"/>
            <person name="Wu L."/>
            <person name="Ma J."/>
        </authorList>
    </citation>
    <scope>NUCLEOTIDE SEQUENCE [LARGE SCALE GENOMIC DNA]</scope>
    <source>
        <strain evidence="3">CGMCC 4.7317</strain>
    </source>
</reference>
<evidence type="ECO:0000313" key="3">
    <source>
        <dbReference type="Proteomes" id="UP001596138"/>
    </source>
</evidence>
<protein>
    <submittedName>
        <fullName evidence="2">Oxygenase MpaB family protein</fullName>
        <ecNumber evidence="2">1.-.-.-</ecNumber>
    </submittedName>
</protein>
<comment type="caution">
    <text evidence="2">The sequence shown here is derived from an EMBL/GenBank/DDBJ whole genome shotgun (WGS) entry which is preliminary data.</text>
</comment>
<keyword evidence="3" id="KW-1185">Reference proteome</keyword>
<dbReference type="PANTHER" id="PTHR36151:SF3">
    <property type="entry name" value="ER-BOUND OXYGENASE MPAB_MPAB'_RUBBER OXYGENASE CATALYTIC DOMAIN-CONTAINING PROTEIN"/>
    <property type="match status" value="1"/>
</dbReference>
<dbReference type="EC" id="1.-.-.-" evidence="2"/>
<evidence type="ECO:0000313" key="2">
    <source>
        <dbReference type="EMBL" id="MFC6239560.1"/>
    </source>
</evidence>
<dbReference type="RefSeq" id="WP_386768878.1">
    <property type="nucleotide sequence ID" value="NZ_JBHSTI010000044.1"/>
</dbReference>
<name>A0ABW1T680_9ACTN</name>
<dbReference type="PANTHER" id="PTHR36151">
    <property type="entry name" value="BLR2777 PROTEIN"/>
    <property type="match status" value="1"/>
</dbReference>
<accession>A0ABW1T680</accession>
<organism evidence="2 3">
    <name type="scientific">Longivirga aurantiaca</name>
    <dbReference type="NCBI Taxonomy" id="1837743"/>
    <lineage>
        <taxon>Bacteria</taxon>
        <taxon>Bacillati</taxon>
        <taxon>Actinomycetota</taxon>
        <taxon>Actinomycetes</taxon>
        <taxon>Sporichthyales</taxon>
        <taxon>Sporichthyaceae</taxon>
        <taxon>Longivirga</taxon>
    </lineage>
</organism>
<keyword evidence="2" id="KW-0560">Oxidoreductase</keyword>
<dbReference type="GO" id="GO:0016491">
    <property type="term" value="F:oxidoreductase activity"/>
    <property type="evidence" value="ECO:0007669"/>
    <property type="project" value="UniProtKB-KW"/>
</dbReference>
<proteinExistence type="predicted"/>
<dbReference type="EMBL" id="JBHSTI010000044">
    <property type="protein sequence ID" value="MFC6239560.1"/>
    <property type="molecule type" value="Genomic_DNA"/>
</dbReference>
<sequence>MTASDLSPASEPLQVPQANVPLVARMFRTLLSGDPNGTPPWVARIATGDADCLVEPDGPSWVVHGSLSTLVGGVRALMMQALQPGAVTGVAEHSAYRTDTIGRLRRTTQWLVITTFADVATAQATAAAVRSMHERVTGTGPDGRPYSASDPDLLRWVHDAFTDSFLTAHLALGSREIPGGPDAYVAEWAASAELLGATDLPQTQAELRAQLDEYRADPGFGRAPATEDVAAFLRAPNLPIAYRAPYRVLALAAAATLDPADAALLGLPQRPGAVRAARGMIDILMWALSSTSPAERAARMRLGLQQPG</sequence>
<gene>
    <name evidence="2" type="ORF">ACFQGU_16935</name>
</gene>
<dbReference type="Proteomes" id="UP001596138">
    <property type="component" value="Unassembled WGS sequence"/>
</dbReference>
<dbReference type="InterPro" id="IPR018713">
    <property type="entry name" value="MPAB/Lcp_cat_dom"/>
</dbReference>